<dbReference type="InterPro" id="IPR052407">
    <property type="entry name" value="BTB_POZ_domain_cont_9"/>
</dbReference>
<dbReference type="PANTHER" id="PTHR46306:SF1">
    <property type="entry name" value="BTB_POZ DOMAIN-CONTAINING PROTEIN 9"/>
    <property type="match status" value="1"/>
</dbReference>
<sequence length="264" mass="31004">MEAFRKKLLKNICEIDALKDLSFKFDDGSQIKVNRTLLGASCLYFQRFLFGETNEANQSVIELKSTPKELFEQVLEFLYSGKCDLSKLSEDRVIDLIQLAHEYQFDELLLYLQSIVEYKYFSVTFCVNLFDFLNIAELVVWKEQCLTYFDKIFCNVVNTEIFGKFSRSLVNHLTCRDTFVMKEIDLFNCLLKWKEMNKDEQQDGLFSNLRLNLIGIHDFSRLVIPANVINGNDYITALDEKRFRERKPNGLREQHPPRCNPPPD</sequence>
<dbReference type="Gene3D" id="3.30.710.10">
    <property type="entry name" value="Potassium Channel Kv1.1, Chain A"/>
    <property type="match status" value="1"/>
</dbReference>
<dbReference type="InterPro" id="IPR000210">
    <property type="entry name" value="BTB/POZ_dom"/>
</dbReference>
<evidence type="ECO:0000313" key="2">
    <source>
        <dbReference type="EMBL" id="RWS22427.1"/>
    </source>
</evidence>
<dbReference type="GO" id="GO:0005737">
    <property type="term" value="C:cytoplasm"/>
    <property type="evidence" value="ECO:0007669"/>
    <property type="project" value="TreeGrafter"/>
</dbReference>
<dbReference type="Pfam" id="PF00651">
    <property type="entry name" value="BTB"/>
    <property type="match status" value="1"/>
</dbReference>
<dbReference type="EMBL" id="NCKV01008847">
    <property type="protein sequence ID" value="RWS22427.1"/>
    <property type="molecule type" value="Genomic_DNA"/>
</dbReference>
<dbReference type="AlphaFoldDB" id="A0A443S4H1"/>
<dbReference type="PROSITE" id="PS50097">
    <property type="entry name" value="BTB"/>
    <property type="match status" value="1"/>
</dbReference>
<dbReference type="VEuPathDB" id="VectorBase:LDEU009613"/>
<dbReference type="Proteomes" id="UP000288716">
    <property type="component" value="Unassembled WGS sequence"/>
</dbReference>
<protein>
    <submittedName>
        <fullName evidence="2">BTB/POZ domain-containing protein 9-like protein</fullName>
    </submittedName>
</protein>
<organism evidence="2 3">
    <name type="scientific">Leptotrombidium deliense</name>
    <dbReference type="NCBI Taxonomy" id="299467"/>
    <lineage>
        <taxon>Eukaryota</taxon>
        <taxon>Metazoa</taxon>
        <taxon>Ecdysozoa</taxon>
        <taxon>Arthropoda</taxon>
        <taxon>Chelicerata</taxon>
        <taxon>Arachnida</taxon>
        <taxon>Acari</taxon>
        <taxon>Acariformes</taxon>
        <taxon>Trombidiformes</taxon>
        <taxon>Prostigmata</taxon>
        <taxon>Anystina</taxon>
        <taxon>Parasitengona</taxon>
        <taxon>Trombiculoidea</taxon>
        <taxon>Trombiculidae</taxon>
        <taxon>Leptotrombidium</taxon>
    </lineage>
</organism>
<evidence type="ECO:0000259" key="1">
    <source>
        <dbReference type="PROSITE" id="PS50097"/>
    </source>
</evidence>
<dbReference type="OrthoDB" id="6408997at2759"/>
<comment type="caution">
    <text evidence="2">The sequence shown here is derived from an EMBL/GenBank/DDBJ whole genome shotgun (WGS) entry which is preliminary data.</text>
</comment>
<name>A0A443S4H1_9ACAR</name>
<keyword evidence="3" id="KW-1185">Reference proteome</keyword>
<proteinExistence type="predicted"/>
<accession>A0A443S4H1</accession>
<dbReference type="InterPro" id="IPR011705">
    <property type="entry name" value="BACK"/>
</dbReference>
<feature type="domain" description="BTB" evidence="1">
    <location>
        <begin position="19"/>
        <end position="87"/>
    </location>
</feature>
<gene>
    <name evidence="2" type="ORF">B4U80_13562</name>
</gene>
<evidence type="ECO:0000313" key="3">
    <source>
        <dbReference type="Proteomes" id="UP000288716"/>
    </source>
</evidence>
<dbReference type="Pfam" id="PF07707">
    <property type="entry name" value="BACK"/>
    <property type="match status" value="1"/>
</dbReference>
<dbReference type="PANTHER" id="PTHR46306">
    <property type="entry name" value="BTB/POZ DOMAIN-CONTAINING PROTEIN 9"/>
    <property type="match status" value="1"/>
</dbReference>
<dbReference type="Gene3D" id="1.25.40.420">
    <property type="match status" value="1"/>
</dbReference>
<dbReference type="InterPro" id="IPR011333">
    <property type="entry name" value="SKP1/BTB/POZ_sf"/>
</dbReference>
<dbReference type="STRING" id="299467.A0A443S4H1"/>
<dbReference type="SUPFAM" id="SSF54695">
    <property type="entry name" value="POZ domain"/>
    <property type="match status" value="1"/>
</dbReference>
<reference evidence="2 3" key="1">
    <citation type="journal article" date="2018" name="Gigascience">
        <title>Genomes of trombidid mites reveal novel predicted allergens and laterally-transferred genes associated with secondary metabolism.</title>
        <authorList>
            <person name="Dong X."/>
            <person name="Chaisiri K."/>
            <person name="Xia D."/>
            <person name="Armstrong S.D."/>
            <person name="Fang Y."/>
            <person name="Donnelly M.J."/>
            <person name="Kadowaki T."/>
            <person name="McGarry J.W."/>
            <person name="Darby A.C."/>
            <person name="Makepeace B.L."/>
        </authorList>
    </citation>
    <scope>NUCLEOTIDE SEQUENCE [LARGE SCALE GENOMIC DNA]</scope>
    <source>
        <strain evidence="2">UoL-UT</strain>
    </source>
</reference>
<dbReference type="SMART" id="SM00225">
    <property type="entry name" value="BTB"/>
    <property type="match status" value="1"/>
</dbReference>